<dbReference type="AlphaFoldDB" id="A0A1L8D433"/>
<dbReference type="OrthoDB" id="9808272at2"/>
<dbReference type="InterPro" id="IPR007831">
    <property type="entry name" value="T2SS_GspE_N"/>
</dbReference>
<evidence type="ECO:0000256" key="1">
    <source>
        <dbReference type="ARBA" id="ARBA00006611"/>
    </source>
</evidence>
<dbReference type="SMART" id="SM00382">
    <property type="entry name" value="AAA"/>
    <property type="match status" value="1"/>
</dbReference>
<evidence type="ECO:0000313" key="5">
    <source>
        <dbReference type="EMBL" id="GAV25930.1"/>
    </source>
</evidence>
<sequence length="568" mass="62871">MSEAKDGKKIKRLGDFLVENGLITEEQLQKALEYQKRTGERLGQALIKLGYVSEQDIMGVLEFQLGIPQVALYNYSLDPALIKSVPESLIKRHKVIPLKREGNRLTVAMVDPLNVVAIDDLRLATNLDIIPVIASEKEIDAVINRFFGAIDLNETIKDIEKVGEEPEVLKNEETEEVLVDEAPVVRLVNSLLLQAVNQRASDVHIEPFENMVRVRFRIDGFLREIMTLPRAIRSSLTSRIKIMANMNITEKRLPQDGRIKIKVAKRQVDMRVATTPTLFGEKVVIRLLDQENALLTLDRLGLSGKNSERFNKILSQPYGMILIAGPTGSGKTTTLYAALNQIHDPAKNIITIEDPVEYVMPGVTQIQVNPKAGLTFAVGLRSILRLDPDIIMVGEIRDRETAEIGVKAANTGHLVLSTIHTNDAVSTVGRLVEMGIEPYMVAASLLGVVAQRLVRRLCPDCKVPVEIGPDDPAYHALNLGQGEPVTVYRPVGCPVCENTGYKGRLGIHEVLINSKKIRNLVVNKGSYDEMLKTAIEEGMVLMLEDGREKVLSGITSPEEIIRVASTVN</sequence>
<dbReference type="Gene3D" id="3.40.50.300">
    <property type="entry name" value="P-loop containing nucleotide triphosphate hydrolases"/>
    <property type="match status" value="1"/>
</dbReference>
<keyword evidence="2" id="KW-0547">Nucleotide-binding</keyword>
<accession>A0A1L8D433</accession>
<dbReference type="PANTHER" id="PTHR30258:SF1">
    <property type="entry name" value="PROTEIN TRANSPORT PROTEIN HOFB HOMOLOG"/>
    <property type="match status" value="1"/>
</dbReference>
<feature type="domain" description="Bacterial type II secretion system protein E" evidence="4">
    <location>
        <begin position="384"/>
        <end position="398"/>
    </location>
</feature>
<dbReference type="CDD" id="cd01129">
    <property type="entry name" value="PulE-GspE-like"/>
    <property type="match status" value="1"/>
</dbReference>
<evidence type="ECO:0000313" key="6">
    <source>
        <dbReference type="Proteomes" id="UP000187338"/>
    </source>
</evidence>
<dbReference type="PANTHER" id="PTHR30258">
    <property type="entry name" value="TYPE II SECRETION SYSTEM PROTEIN GSPE-RELATED"/>
    <property type="match status" value="1"/>
</dbReference>
<dbReference type="FunFam" id="3.30.300.160:FF:000002">
    <property type="entry name" value="Type II secretion system protein E"/>
    <property type="match status" value="1"/>
</dbReference>
<dbReference type="PROSITE" id="PS00662">
    <property type="entry name" value="T2SP_E"/>
    <property type="match status" value="1"/>
</dbReference>
<reference evidence="6" key="1">
    <citation type="submission" date="2016-12" db="EMBL/GenBank/DDBJ databases">
        <title>Draft Genome Sequences od Carboxydothermus pertinax and islandicus, Hydrogenogenic Carboxydotrophic Bacteria.</title>
        <authorList>
            <person name="Fukuyama Y."/>
            <person name="Ohmae K."/>
            <person name="Yoneda Y."/>
            <person name="Yoshida T."/>
            <person name="Sako Y."/>
        </authorList>
    </citation>
    <scope>NUCLEOTIDE SEQUENCE [LARGE SCALE GENOMIC DNA]</scope>
    <source>
        <strain evidence="6">SET</strain>
    </source>
</reference>
<organism evidence="5 6">
    <name type="scientific">Carboxydothermus islandicus</name>
    <dbReference type="NCBI Taxonomy" id="661089"/>
    <lineage>
        <taxon>Bacteria</taxon>
        <taxon>Bacillati</taxon>
        <taxon>Bacillota</taxon>
        <taxon>Clostridia</taxon>
        <taxon>Thermoanaerobacterales</taxon>
        <taxon>Thermoanaerobacteraceae</taxon>
        <taxon>Carboxydothermus</taxon>
    </lineage>
</organism>
<evidence type="ECO:0000259" key="4">
    <source>
        <dbReference type="PROSITE" id="PS00662"/>
    </source>
</evidence>
<evidence type="ECO:0000256" key="3">
    <source>
        <dbReference type="ARBA" id="ARBA00022840"/>
    </source>
</evidence>
<dbReference type="FunFam" id="3.40.50.300:FF:000398">
    <property type="entry name" value="Type IV pilus assembly ATPase PilB"/>
    <property type="match status" value="1"/>
</dbReference>
<name>A0A1L8D433_9THEO</name>
<protein>
    <submittedName>
        <fullName evidence="5">Type II secretion system protein E</fullName>
    </submittedName>
</protein>
<keyword evidence="6" id="KW-1185">Reference proteome</keyword>
<dbReference type="Proteomes" id="UP000187338">
    <property type="component" value="Unassembled WGS sequence"/>
</dbReference>
<dbReference type="SUPFAM" id="SSF160246">
    <property type="entry name" value="EspE N-terminal domain-like"/>
    <property type="match status" value="1"/>
</dbReference>
<proteinExistence type="inferred from homology"/>
<dbReference type="Pfam" id="PF00437">
    <property type="entry name" value="T2SSE"/>
    <property type="match status" value="1"/>
</dbReference>
<comment type="similarity">
    <text evidence="1">Belongs to the GSP E family.</text>
</comment>
<dbReference type="GO" id="GO:0005524">
    <property type="term" value="F:ATP binding"/>
    <property type="evidence" value="ECO:0007669"/>
    <property type="project" value="UniProtKB-KW"/>
</dbReference>
<dbReference type="InterPro" id="IPR001482">
    <property type="entry name" value="T2SS/T4SS_dom"/>
</dbReference>
<comment type="caution">
    <text evidence="5">The sequence shown here is derived from an EMBL/GenBank/DDBJ whole genome shotgun (WGS) entry which is preliminary data.</text>
</comment>
<evidence type="ECO:0000256" key="2">
    <source>
        <dbReference type="ARBA" id="ARBA00022741"/>
    </source>
</evidence>
<dbReference type="GO" id="GO:0016887">
    <property type="term" value="F:ATP hydrolysis activity"/>
    <property type="evidence" value="ECO:0007669"/>
    <property type="project" value="TreeGrafter"/>
</dbReference>
<dbReference type="FunFam" id="3.30.450.90:FF:000001">
    <property type="entry name" value="Type II secretion system ATPase GspE"/>
    <property type="match status" value="1"/>
</dbReference>
<dbReference type="Gene3D" id="3.30.300.160">
    <property type="entry name" value="Type II secretion system, protein E, N-terminal domain"/>
    <property type="match status" value="1"/>
</dbReference>
<dbReference type="STRING" id="661089.ciss_18630"/>
<dbReference type="SUPFAM" id="SSF52540">
    <property type="entry name" value="P-loop containing nucleoside triphosphate hydrolases"/>
    <property type="match status" value="1"/>
</dbReference>
<dbReference type="Gene3D" id="1.10.40.70">
    <property type="match status" value="1"/>
</dbReference>
<gene>
    <name evidence="5" type="ORF">ciss_18630</name>
</gene>
<dbReference type="Pfam" id="PF05157">
    <property type="entry name" value="MshEN"/>
    <property type="match status" value="1"/>
</dbReference>
<keyword evidence="3" id="KW-0067">ATP-binding</keyword>
<dbReference type="InterPro" id="IPR037257">
    <property type="entry name" value="T2SS_E_N_sf"/>
</dbReference>
<dbReference type="Gene3D" id="3.30.450.90">
    <property type="match status" value="1"/>
</dbReference>
<dbReference type="RefSeq" id="WP_075866124.1">
    <property type="nucleotide sequence ID" value="NZ_BDJL01000118.1"/>
</dbReference>
<dbReference type="InterPro" id="IPR003593">
    <property type="entry name" value="AAA+_ATPase"/>
</dbReference>
<dbReference type="InterPro" id="IPR027417">
    <property type="entry name" value="P-loop_NTPase"/>
</dbReference>
<dbReference type="GO" id="GO:0005886">
    <property type="term" value="C:plasma membrane"/>
    <property type="evidence" value="ECO:0007669"/>
    <property type="project" value="TreeGrafter"/>
</dbReference>
<dbReference type="EMBL" id="BDJL01000118">
    <property type="protein sequence ID" value="GAV25930.1"/>
    <property type="molecule type" value="Genomic_DNA"/>
</dbReference>